<name>A0ABY4CCB6_9BACT</name>
<feature type="binding site" evidence="7">
    <location>
        <position position="111"/>
    </location>
    <ligand>
        <name>Zn(2+)</name>
        <dbReference type="ChEBI" id="CHEBI:29105"/>
        <note>catalytic</note>
    </ligand>
</feature>
<dbReference type="Proteomes" id="UP000830116">
    <property type="component" value="Chromosome"/>
</dbReference>
<dbReference type="InterPro" id="IPR023091">
    <property type="entry name" value="MetalPrtase_cat_dom_sf_prd"/>
</dbReference>
<dbReference type="NCBIfam" id="TIGR00043">
    <property type="entry name" value="rRNA maturation RNase YbeY"/>
    <property type="match status" value="1"/>
</dbReference>
<accession>A0ABY4CCB6</accession>
<dbReference type="InterPro" id="IPR020549">
    <property type="entry name" value="YbeY_CS"/>
</dbReference>
<dbReference type="EC" id="3.1.-.-" evidence="7"/>
<keyword evidence="9" id="KW-1185">Reference proteome</keyword>
<dbReference type="PROSITE" id="PS01306">
    <property type="entry name" value="UPF0054"/>
    <property type="match status" value="1"/>
</dbReference>
<keyword evidence="7" id="KW-0963">Cytoplasm</keyword>
<dbReference type="HAMAP" id="MF_00009">
    <property type="entry name" value="Endoribonucl_YbeY"/>
    <property type="match status" value="1"/>
</dbReference>
<gene>
    <name evidence="7 8" type="primary">ybeY</name>
    <name evidence="8" type="ORF">MNR06_05575</name>
</gene>
<keyword evidence="4 7" id="KW-0255">Endonuclease</keyword>
<dbReference type="SUPFAM" id="SSF55486">
    <property type="entry name" value="Metalloproteases ('zincins'), catalytic domain"/>
    <property type="match status" value="1"/>
</dbReference>
<dbReference type="RefSeq" id="WP_243539817.1">
    <property type="nucleotide sequence ID" value="NZ_CP093442.1"/>
</dbReference>
<dbReference type="PANTHER" id="PTHR46986:SF1">
    <property type="entry name" value="ENDORIBONUCLEASE YBEY, CHLOROPLASTIC"/>
    <property type="match status" value="1"/>
</dbReference>
<evidence type="ECO:0000313" key="9">
    <source>
        <dbReference type="Proteomes" id="UP000830116"/>
    </source>
</evidence>
<proteinExistence type="inferred from homology"/>
<evidence type="ECO:0000256" key="6">
    <source>
        <dbReference type="ARBA" id="ARBA00022833"/>
    </source>
</evidence>
<evidence type="ECO:0000256" key="2">
    <source>
        <dbReference type="ARBA" id="ARBA00022722"/>
    </source>
</evidence>
<dbReference type="PANTHER" id="PTHR46986">
    <property type="entry name" value="ENDORIBONUCLEASE YBEY, CHLOROPLASTIC"/>
    <property type="match status" value="1"/>
</dbReference>
<protein>
    <recommendedName>
        <fullName evidence="7">Endoribonuclease YbeY</fullName>
        <ecNumber evidence="7">3.1.-.-</ecNumber>
    </recommendedName>
</protein>
<comment type="similarity">
    <text evidence="1 7">Belongs to the endoribonuclease YbeY family.</text>
</comment>
<feature type="binding site" evidence="7">
    <location>
        <position position="115"/>
    </location>
    <ligand>
        <name>Zn(2+)</name>
        <dbReference type="ChEBI" id="CHEBI:29105"/>
        <note>catalytic</note>
    </ligand>
</feature>
<keyword evidence="7" id="KW-0698">rRNA processing</keyword>
<keyword evidence="7" id="KW-0690">Ribosome biogenesis</keyword>
<comment type="cofactor">
    <cofactor evidence="7">
        <name>Zn(2+)</name>
        <dbReference type="ChEBI" id="CHEBI:29105"/>
    </cofactor>
    <text evidence="7">Binds 1 zinc ion.</text>
</comment>
<evidence type="ECO:0000256" key="7">
    <source>
        <dbReference type="HAMAP-Rule" id="MF_00009"/>
    </source>
</evidence>
<dbReference type="Pfam" id="PF02130">
    <property type="entry name" value="YbeY"/>
    <property type="match status" value="1"/>
</dbReference>
<evidence type="ECO:0000256" key="4">
    <source>
        <dbReference type="ARBA" id="ARBA00022759"/>
    </source>
</evidence>
<dbReference type="Gene3D" id="3.40.390.30">
    <property type="entry name" value="Metalloproteases ('zincins'), catalytic domain"/>
    <property type="match status" value="1"/>
</dbReference>
<sequence>MLQLQIVNEAKVPVPRKFIAGFCDAVVKELKKKKIFKSSAQELTLVFLEPKAAKKLNKEFRDKDYATDVLSFASMDPSSLGELVMCPAVLKRQSKEHGLTYQLELGYMLLHGILHLLGYDHETSEKDAAEMFGIQDAVFEKLVGK</sequence>
<keyword evidence="2 7" id="KW-0540">Nuclease</keyword>
<feature type="binding site" evidence="7">
    <location>
        <position position="121"/>
    </location>
    <ligand>
        <name>Zn(2+)</name>
        <dbReference type="ChEBI" id="CHEBI:29105"/>
        <note>catalytic</note>
    </ligand>
</feature>
<dbReference type="EMBL" id="CP093442">
    <property type="protein sequence ID" value="UOF02419.1"/>
    <property type="molecule type" value="Genomic_DNA"/>
</dbReference>
<comment type="function">
    <text evidence="7">Single strand-specific metallo-endoribonuclease involved in late-stage 70S ribosome quality control and in maturation of the 3' terminus of the 16S rRNA.</text>
</comment>
<evidence type="ECO:0000313" key="8">
    <source>
        <dbReference type="EMBL" id="UOF02419.1"/>
    </source>
</evidence>
<keyword evidence="6 7" id="KW-0862">Zinc</keyword>
<keyword evidence="3 7" id="KW-0479">Metal-binding</keyword>
<reference evidence="8" key="1">
    <citation type="submission" date="2022-03" db="EMBL/GenBank/DDBJ databases">
        <title>Genome Identification and Characterization of new species Bdellovibrio reynosense LBG001 sp. nov. from a Mexico soil sample.</title>
        <authorList>
            <person name="Camilli A."/>
            <person name="Ajao Y."/>
            <person name="Guo X."/>
        </authorList>
    </citation>
    <scope>NUCLEOTIDE SEQUENCE</scope>
    <source>
        <strain evidence="8">LBG001</strain>
    </source>
</reference>
<organism evidence="8 9">
    <name type="scientific">Bdellovibrio reynosensis</name>
    <dbReference type="NCBI Taxonomy" id="2835041"/>
    <lineage>
        <taxon>Bacteria</taxon>
        <taxon>Pseudomonadati</taxon>
        <taxon>Bdellovibrionota</taxon>
        <taxon>Bdellovibrionia</taxon>
        <taxon>Bdellovibrionales</taxon>
        <taxon>Pseudobdellovibrionaceae</taxon>
        <taxon>Bdellovibrio</taxon>
    </lineage>
</organism>
<keyword evidence="5 7" id="KW-0378">Hydrolase</keyword>
<comment type="subcellular location">
    <subcellularLocation>
        <location evidence="7">Cytoplasm</location>
    </subcellularLocation>
</comment>
<evidence type="ECO:0000256" key="3">
    <source>
        <dbReference type="ARBA" id="ARBA00022723"/>
    </source>
</evidence>
<evidence type="ECO:0000256" key="5">
    <source>
        <dbReference type="ARBA" id="ARBA00022801"/>
    </source>
</evidence>
<evidence type="ECO:0000256" key="1">
    <source>
        <dbReference type="ARBA" id="ARBA00010875"/>
    </source>
</evidence>
<dbReference type="InterPro" id="IPR002036">
    <property type="entry name" value="YbeY"/>
</dbReference>